<dbReference type="Gene3D" id="3.30.1490.300">
    <property type="match status" value="1"/>
</dbReference>
<evidence type="ECO:0000313" key="1">
    <source>
        <dbReference type="EMBL" id="QQS99681.1"/>
    </source>
</evidence>
<protein>
    <submittedName>
        <fullName evidence="1">Pilus assembly protein PilM</fullName>
    </submittedName>
</protein>
<dbReference type="Gene3D" id="3.30.420.40">
    <property type="match status" value="2"/>
</dbReference>
<accession>A0A974RZL8</accession>
<dbReference type="PANTHER" id="PTHR32432">
    <property type="entry name" value="CELL DIVISION PROTEIN FTSA-RELATED"/>
    <property type="match status" value="1"/>
</dbReference>
<proteinExistence type="predicted"/>
<sequence length="332" mass="38091">MALSFTGNKKIVNLVFKDHVIRHTELKSINPPVIQSYGEHYLPAGVIRDGKILDHETLQNILDEVIDEWKLTKKQVRFLVPDPFIIIRKIMIPKEVKDDEIEGYLYLELGVTIHLPFEDPVFDAVVLDETNDKKELLLFAAPESVVSEYSDLLEESKLKTIAADISPLSLYRLYDLSGQAGAEDHLMLLQVDLETVNASIFFDDKPVFMRQISISDEAGEWEKEFSTITEQYELVLKKNEKKDYMTMLEDTYTEIERVIDFYKYSLNRGAVDVTKILLTGDHPFLDEISEEIGRRFEPPIDFIDTELLTPSKGEILPNRYLLSCGLALKGVK</sequence>
<dbReference type="Pfam" id="PF11104">
    <property type="entry name" value="PilM_2"/>
    <property type="match status" value="1"/>
</dbReference>
<dbReference type="KEGG" id="ppsr:I6J18_19140"/>
<dbReference type="PANTHER" id="PTHR32432:SF3">
    <property type="entry name" value="ETHANOLAMINE UTILIZATION PROTEIN EUTJ"/>
    <property type="match status" value="1"/>
</dbReference>
<dbReference type="InterPro" id="IPR005883">
    <property type="entry name" value="PilM"/>
</dbReference>
<dbReference type="InterPro" id="IPR050696">
    <property type="entry name" value="FtsA/MreB"/>
</dbReference>
<reference evidence="1 2" key="1">
    <citation type="submission" date="2021-01" db="EMBL/GenBank/DDBJ databases">
        <title>FDA dAtabase for Regulatory Grade micrObial Sequences (FDA-ARGOS): Supporting development and validation of Infectious Disease Dx tests.</title>
        <authorList>
            <person name="Nelson B."/>
            <person name="Plummer A."/>
            <person name="Tallon L."/>
            <person name="Sadzewicz L."/>
            <person name="Zhao X."/>
            <person name="Boylan J."/>
            <person name="Ott S."/>
            <person name="Bowen H."/>
            <person name="Vavikolanu K."/>
            <person name="Mehta A."/>
            <person name="Aluvathingal J."/>
            <person name="Nadendla S."/>
            <person name="Myers T."/>
            <person name="Yan Y."/>
            <person name="Sichtig H."/>
        </authorList>
    </citation>
    <scope>NUCLEOTIDE SEQUENCE [LARGE SCALE GENOMIC DNA]</scope>
    <source>
        <strain evidence="1 2">FDAARGOS_1161</strain>
    </source>
</reference>
<dbReference type="RefSeq" id="WP_201647638.1">
    <property type="nucleotide sequence ID" value="NZ_CP068053.1"/>
</dbReference>
<name>A0A974RZL8_PERPY</name>
<dbReference type="EMBL" id="CP068053">
    <property type="protein sequence ID" value="QQS99681.1"/>
    <property type="molecule type" value="Genomic_DNA"/>
</dbReference>
<gene>
    <name evidence="1" type="primary">pilM</name>
    <name evidence="1" type="ORF">I6J18_19140</name>
</gene>
<keyword evidence="2" id="KW-1185">Reference proteome</keyword>
<evidence type="ECO:0000313" key="2">
    <source>
        <dbReference type="Proteomes" id="UP000595254"/>
    </source>
</evidence>
<organism evidence="1 2">
    <name type="scientific">Peribacillus psychrosaccharolyticus</name>
    <name type="common">Bacillus psychrosaccharolyticus</name>
    <dbReference type="NCBI Taxonomy" id="1407"/>
    <lineage>
        <taxon>Bacteria</taxon>
        <taxon>Bacillati</taxon>
        <taxon>Bacillota</taxon>
        <taxon>Bacilli</taxon>
        <taxon>Bacillales</taxon>
        <taxon>Bacillaceae</taxon>
        <taxon>Peribacillus</taxon>
    </lineage>
</organism>
<dbReference type="AlphaFoldDB" id="A0A974RZL8"/>
<dbReference type="Proteomes" id="UP000595254">
    <property type="component" value="Chromosome"/>
</dbReference>